<dbReference type="InterPro" id="IPR004365">
    <property type="entry name" value="NA-bd_OB_tRNA"/>
</dbReference>
<evidence type="ECO:0000313" key="12">
    <source>
        <dbReference type="Proteomes" id="UP000315938"/>
    </source>
</evidence>
<accession>A0A553IGQ9</accession>
<evidence type="ECO:0000256" key="6">
    <source>
        <dbReference type="ARBA" id="ARBA00022840"/>
    </source>
</evidence>
<evidence type="ECO:0000256" key="3">
    <source>
        <dbReference type="ARBA" id="ARBA00022490"/>
    </source>
</evidence>
<protein>
    <recommendedName>
        <fullName evidence="9">Asparagine--tRNA ligase</fullName>
        <ecNumber evidence="9">6.1.1.22</ecNumber>
    </recommendedName>
    <alternativeName>
        <fullName evidence="9">Asparaginyl-tRNA synthetase</fullName>
        <shortName evidence="9">AsnRS</shortName>
    </alternativeName>
</protein>
<dbReference type="SUPFAM" id="SSF50249">
    <property type="entry name" value="Nucleic acid-binding proteins"/>
    <property type="match status" value="1"/>
</dbReference>
<dbReference type="Pfam" id="PF00152">
    <property type="entry name" value="tRNA-synt_2"/>
    <property type="match status" value="1"/>
</dbReference>
<evidence type="ECO:0000256" key="9">
    <source>
        <dbReference type="HAMAP-Rule" id="MF_00534"/>
    </source>
</evidence>
<dbReference type="GO" id="GO:0006421">
    <property type="term" value="P:asparaginyl-tRNA aminoacylation"/>
    <property type="evidence" value="ECO:0007669"/>
    <property type="project" value="UniProtKB-UniRule"/>
</dbReference>
<name>A0A553IGQ9_ACHLA</name>
<evidence type="ECO:0000313" key="11">
    <source>
        <dbReference type="EMBL" id="TRX99381.1"/>
    </source>
</evidence>
<dbReference type="SMR" id="A0A553IGQ9"/>
<sequence>MDLTIRTIYKDPARYAGQEVILKGWIRNHRDQKEFGFINLNDGSFFENIQVVYERATTKDFDAVTRLSVGASIEVIGTLVLTPDRSQPFEIKALEVRLIGDSGENYPIQPKRHTREFLREVAHLRPRTNLFSAVFRVRSIAAYAIHKFFQEQDFVYVHTPILTANDGEGAGAMFKVTTLDMNKPPRNEDSSIDYSKDFFGREANLTVTGQLEGEAYAHAFRNIYTFGPTFRAENSNTTTHASEFWMIEPEIAFADLNDNMELIERMVKYVTSYVLEHAKEEMAFFDKFVEKGLLTKLDNLLKSSFKRITHEEAINILLKSNHKFENQPKHGEDLAKEHERYLTEKAFHGPVFVKDWPKDIKAFYMRLNDDQKTVAAVDLLVPGSGELVGGSQREERLDVLLKRMEDMHVPVKDLDWYLDLRRYGGVQTSGFGLGFERYLIYVTGVENIRDVIPFPRTPKNILF</sequence>
<dbReference type="EC" id="6.1.1.22" evidence="9"/>
<dbReference type="PANTHER" id="PTHR22594">
    <property type="entry name" value="ASPARTYL/LYSYL-TRNA SYNTHETASE"/>
    <property type="match status" value="1"/>
</dbReference>
<dbReference type="PANTHER" id="PTHR22594:SF34">
    <property type="entry name" value="ASPARAGINE--TRNA LIGASE, MITOCHONDRIAL-RELATED"/>
    <property type="match status" value="1"/>
</dbReference>
<dbReference type="InterPro" id="IPR002312">
    <property type="entry name" value="Asp/Asn-tRNA-synth_IIb"/>
</dbReference>
<proteinExistence type="inferred from homology"/>
<dbReference type="OMA" id="PEMAFYD"/>
<dbReference type="Proteomes" id="UP000315938">
    <property type="component" value="Unassembled WGS sequence"/>
</dbReference>
<evidence type="ECO:0000256" key="4">
    <source>
        <dbReference type="ARBA" id="ARBA00022598"/>
    </source>
</evidence>
<keyword evidence="7 9" id="KW-0648">Protein biosynthesis</keyword>
<keyword evidence="8 9" id="KW-0030">Aminoacyl-tRNA synthetase</keyword>
<dbReference type="RefSeq" id="WP_012243349.1">
    <property type="nucleotide sequence ID" value="NZ_JACAOE010000002.1"/>
</dbReference>
<reference evidence="11 12" key="1">
    <citation type="submission" date="2019-07" db="EMBL/GenBank/DDBJ databases">
        <title>Genome sequence of Acholeplasma laidlawii strain with increased resistance to erythromycin.</title>
        <authorList>
            <person name="Medvedeva E.S."/>
            <person name="Baranova N.B."/>
            <person name="Siniagina M.N."/>
            <person name="Mouzykantov A."/>
            <person name="Chernova O.A."/>
            <person name="Chernov V.M."/>
        </authorList>
    </citation>
    <scope>NUCLEOTIDE SEQUENCE [LARGE SCALE GENOMIC DNA]</scope>
    <source>
        <strain evidence="11 12">PG8REry</strain>
    </source>
</reference>
<organism evidence="11 12">
    <name type="scientific">Acholeplasma laidlawii</name>
    <dbReference type="NCBI Taxonomy" id="2148"/>
    <lineage>
        <taxon>Bacteria</taxon>
        <taxon>Bacillati</taxon>
        <taxon>Mycoplasmatota</taxon>
        <taxon>Mollicutes</taxon>
        <taxon>Acholeplasmatales</taxon>
        <taxon>Acholeplasmataceae</taxon>
        <taxon>Acholeplasma</taxon>
    </lineage>
</organism>
<dbReference type="InterPro" id="IPR004364">
    <property type="entry name" value="Aa-tRNA-synt_II"/>
</dbReference>
<comment type="similarity">
    <text evidence="1 9">Belongs to the class-II aminoacyl-tRNA synthetase family.</text>
</comment>
<dbReference type="InterPro" id="IPR004522">
    <property type="entry name" value="Asn-tRNA-ligase"/>
</dbReference>
<evidence type="ECO:0000256" key="8">
    <source>
        <dbReference type="ARBA" id="ARBA00023146"/>
    </source>
</evidence>
<dbReference type="HAMAP" id="MF_00534">
    <property type="entry name" value="Asn_tRNA_synth"/>
    <property type="match status" value="1"/>
</dbReference>
<evidence type="ECO:0000256" key="7">
    <source>
        <dbReference type="ARBA" id="ARBA00022917"/>
    </source>
</evidence>
<dbReference type="PRINTS" id="PR01042">
    <property type="entry name" value="TRNASYNTHASP"/>
</dbReference>
<comment type="catalytic activity">
    <reaction evidence="9">
        <text>tRNA(Asn) + L-asparagine + ATP = L-asparaginyl-tRNA(Asn) + AMP + diphosphate + H(+)</text>
        <dbReference type="Rhea" id="RHEA:11180"/>
        <dbReference type="Rhea" id="RHEA-COMP:9659"/>
        <dbReference type="Rhea" id="RHEA-COMP:9674"/>
        <dbReference type="ChEBI" id="CHEBI:15378"/>
        <dbReference type="ChEBI" id="CHEBI:30616"/>
        <dbReference type="ChEBI" id="CHEBI:33019"/>
        <dbReference type="ChEBI" id="CHEBI:58048"/>
        <dbReference type="ChEBI" id="CHEBI:78442"/>
        <dbReference type="ChEBI" id="CHEBI:78515"/>
        <dbReference type="ChEBI" id="CHEBI:456215"/>
        <dbReference type="EC" id="6.1.1.22"/>
    </reaction>
</comment>
<comment type="subcellular location">
    <subcellularLocation>
        <location evidence="9">Cytoplasm</location>
    </subcellularLocation>
</comment>
<dbReference type="CDD" id="cd04318">
    <property type="entry name" value="EcAsnRS_like_N"/>
    <property type="match status" value="1"/>
</dbReference>
<keyword evidence="6 9" id="KW-0067">ATP-binding</keyword>
<dbReference type="NCBIfam" id="TIGR00457">
    <property type="entry name" value="asnS"/>
    <property type="match status" value="1"/>
</dbReference>
<dbReference type="CDD" id="cd00776">
    <property type="entry name" value="AsxRS_core"/>
    <property type="match status" value="1"/>
</dbReference>
<dbReference type="PROSITE" id="PS50862">
    <property type="entry name" value="AA_TRNA_LIGASE_II"/>
    <property type="match status" value="1"/>
</dbReference>
<dbReference type="AlphaFoldDB" id="A0A553IGQ9"/>
<dbReference type="Gene3D" id="2.40.50.140">
    <property type="entry name" value="Nucleic acid-binding proteins"/>
    <property type="match status" value="1"/>
</dbReference>
<dbReference type="GO" id="GO:0004816">
    <property type="term" value="F:asparagine-tRNA ligase activity"/>
    <property type="evidence" value="ECO:0007669"/>
    <property type="project" value="UniProtKB-UniRule"/>
</dbReference>
<gene>
    <name evidence="9 11" type="primary">asnS</name>
    <name evidence="11" type="ORF">FNV44_06680</name>
</gene>
<evidence type="ECO:0000256" key="1">
    <source>
        <dbReference type="ARBA" id="ARBA00008226"/>
    </source>
</evidence>
<keyword evidence="3 9" id="KW-0963">Cytoplasm</keyword>
<feature type="domain" description="Aminoacyl-transfer RNA synthetases class-II family profile" evidence="10">
    <location>
        <begin position="135"/>
        <end position="453"/>
    </location>
</feature>
<dbReference type="FunFam" id="3.30.930.10:FF:000016">
    <property type="entry name" value="Asparagine--tRNA ligase"/>
    <property type="match status" value="1"/>
</dbReference>
<dbReference type="Pfam" id="PF01336">
    <property type="entry name" value="tRNA_anti-codon"/>
    <property type="match status" value="1"/>
</dbReference>
<dbReference type="InterPro" id="IPR045864">
    <property type="entry name" value="aa-tRNA-synth_II/BPL/LPL"/>
</dbReference>
<evidence type="ECO:0000256" key="2">
    <source>
        <dbReference type="ARBA" id="ARBA00011738"/>
    </source>
</evidence>
<keyword evidence="5 9" id="KW-0547">Nucleotide-binding</keyword>
<dbReference type="SUPFAM" id="SSF55681">
    <property type="entry name" value="Class II aaRS and biotin synthetases"/>
    <property type="match status" value="1"/>
</dbReference>
<evidence type="ECO:0000256" key="5">
    <source>
        <dbReference type="ARBA" id="ARBA00022741"/>
    </source>
</evidence>
<dbReference type="NCBIfam" id="NF003037">
    <property type="entry name" value="PRK03932.1"/>
    <property type="match status" value="1"/>
</dbReference>
<dbReference type="GO" id="GO:0005524">
    <property type="term" value="F:ATP binding"/>
    <property type="evidence" value="ECO:0007669"/>
    <property type="project" value="UniProtKB-UniRule"/>
</dbReference>
<dbReference type="EMBL" id="VKID01000002">
    <property type="protein sequence ID" value="TRX99381.1"/>
    <property type="molecule type" value="Genomic_DNA"/>
</dbReference>
<dbReference type="GO" id="GO:0005737">
    <property type="term" value="C:cytoplasm"/>
    <property type="evidence" value="ECO:0007669"/>
    <property type="project" value="UniProtKB-SubCell"/>
</dbReference>
<dbReference type="InterPro" id="IPR006195">
    <property type="entry name" value="aa-tRNA-synth_II"/>
</dbReference>
<comment type="caution">
    <text evidence="11">The sequence shown here is derived from an EMBL/GenBank/DDBJ whole genome shotgun (WGS) entry which is preliminary data.</text>
</comment>
<comment type="subunit">
    <text evidence="2 9">Homodimer.</text>
</comment>
<keyword evidence="4 9" id="KW-0436">Ligase</keyword>
<dbReference type="InterPro" id="IPR012340">
    <property type="entry name" value="NA-bd_OB-fold"/>
</dbReference>
<dbReference type="GeneID" id="41339555"/>
<evidence type="ECO:0000259" key="10">
    <source>
        <dbReference type="PROSITE" id="PS50862"/>
    </source>
</evidence>
<dbReference type="Gene3D" id="3.30.930.10">
    <property type="entry name" value="Bira Bifunctional Protein, Domain 2"/>
    <property type="match status" value="1"/>
</dbReference>
<dbReference type="GO" id="GO:0003676">
    <property type="term" value="F:nucleic acid binding"/>
    <property type="evidence" value="ECO:0007669"/>
    <property type="project" value="InterPro"/>
</dbReference>